<evidence type="ECO:0000313" key="2">
    <source>
        <dbReference type="Proteomes" id="UP000019335"/>
    </source>
</evidence>
<organism evidence="1 2">
    <name type="scientific">Nannochloropsis gaditana</name>
    <dbReference type="NCBI Taxonomy" id="72520"/>
    <lineage>
        <taxon>Eukaryota</taxon>
        <taxon>Sar</taxon>
        <taxon>Stramenopiles</taxon>
        <taxon>Ochrophyta</taxon>
        <taxon>Eustigmatophyceae</taxon>
        <taxon>Eustigmatales</taxon>
        <taxon>Monodopsidaceae</taxon>
        <taxon>Nannochloropsis</taxon>
    </lineage>
</organism>
<keyword evidence="2" id="KW-1185">Reference proteome</keyword>
<sequence length="85" mass="9142">MTNAGAGELGRGPGLLLKLSGFGQHHTVDGIESLEALQEAVRTLFKLPATQSFVVVTMGREEVTAESFQVREGVDRGQEKSALRM</sequence>
<accession>W7T9V0</accession>
<protein>
    <submittedName>
        <fullName evidence="1">Uncharacterized protein</fullName>
    </submittedName>
</protein>
<dbReference type="EMBL" id="AZIL01003226">
    <property type="protein sequence ID" value="EWM20298.1"/>
    <property type="molecule type" value="Genomic_DNA"/>
</dbReference>
<dbReference type="OrthoDB" id="10522276at2759"/>
<reference evidence="1 2" key="1">
    <citation type="journal article" date="2014" name="Mol. Plant">
        <title>Chromosome Scale Genome Assembly and Transcriptome Profiling of Nannochloropsis gaditana in Nitrogen Depletion.</title>
        <authorList>
            <person name="Corteggiani Carpinelli E."/>
            <person name="Telatin A."/>
            <person name="Vitulo N."/>
            <person name="Forcato C."/>
            <person name="D'Angelo M."/>
            <person name="Schiavon R."/>
            <person name="Vezzi A."/>
            <person name="Giacometti G.M."/>
            <person name="Morosinotto T."/>
            <person name="Valle G."/>
        </authorList>
    </citation>
    <scope>NUCLEOTIDE SEQUENCE [LARGE SCALE GENOMIC DNA]</scope>
    <source>
        <strain evidence="1 2">B-31</strain>
    </source>
</reference>
<dbReference type="AlphaFoldDB" id="W7T9V0"/>
<comment type="caution">
    <text evidence="1">The sequence shown here is derived from an EMBL/GenBank/DDBJ whole genome shotgun (WGS) entry which is preliminary data.</text>
</comment>
<gene>
    <name evidence="1" type="ORF">Naga_100451g3</name>
</gene>
<proteinExistence type="predicted"/>
<dbReference type="Proteomes" id="UP000019335">
    <property type="component" value="Unassembled WGS sequence"/>
</dbReference>
<name>W7T9V0_9STRA</name>
<evidence type="ECO:0000313" key="1">
    <source>
        <dbReference type="EMBL" id="EWM20298.1"/>
    </source>
</evidence>